<feature type="compositionally biased region" description="Basic residues" evidence="1">
    <location>
        <begin position="567"/>
        <end position="576"/>
    </location>
</feature>
<evidence type="ECO:0000256" key="1">
    <source>
        <dbReference type="SAM" id="MobiDB-lite"/>
    </source>
</evidence>
<name>A0A7E4VBR9_PANRE</name>
<feature type="compositionally biased region" description="Polar residues" evidence="1">
    <location>
        <begin position="314"/>
        <end position="352"/>
    </location>
</feature>
<reference evidence="2" key="1">
    <citation type="journal article" date="2013" name="Genetics">
        <title>The draft genome and transcriptome of Panagrellus redivivus are shaped by the harsh demands of a free-living lifestyle.</title>
        <authorList>
            <person name="Srinivasan J."/>
            <person name="Dillman A.R."/>
            <person name="Macchietto M.G."/>
            <person name="Heikkinen L."/>
            <person name="Lakso M."/>
            <person name="Fracchia K.M."/>
            <person name="Antoshechkin I."/>
            <person name="Mortazavi A."/>
            <person name="Wong G."/>
            <person name="Sternberg P.W."/>
        </authorList>
    </citation>
    <scope>NUCLEOTIDE SEQUENCE [LARGE SCALE GENOMIC DNA]</scope>
    <source>
        <strain evidence="2">MT8872</strain>
    </source>
</reference>
<feature type="compositionally biased region" description="Low complexity" evidence="1">
    <location>
        <begin position="211"/>
        <end position="225"/>
    </location>
</feature>
<feature type="compositionally biased region" description="Basic and acidic residues" evidence="1">
    <location>
        <begin position="848"/>
        <end position="861"/>
    </location>
</feature>
<feature type="compositionally biased region" description="Low complexity" evidence="1">
    <location>
        <begin position="158"/>
        <end position="170"/>
    </location>
</feature>
<feature type="compositionally biased region" description="Basic and acidic residues" evidence="1">
    <location>
        <begin position="385"/>
        <end position="409"/>
    </location>
</feature>
<evidence type="ECO:0000313" key="3">
    <source>
        <dbReference type="WBParaSite" id="Pan_g18524.t1"/>
    </source>
</evidence>
<dbReference type="WBParaSite" id="Pan_g18524.t1">
    <property type="protein sequence ID" value="Pan_g18524.t1"/>
    <property type="gene ID" value="Pan_g18524"/>
</dbReference>
<feature type="compositionally biased region" description="Low complexity" evidence="1">
    <location>
        <begin position="788"/>
        <end position="800"/>
    </location>
</feature>
<feature type="compositionally biased region" description="Basic residues" evidence="1">
    <location>
        <begin position="372"/>
        <end position="382"/>
    </location>
</feature>
<dbReference type="Proteomes" id="UP000492821">
    <property type="component" value="Unassembled WGS sequence"/>
</dbReference>
<feature type="compositionally biased region" description="Acidic residues" evidence="1">
    <location>
        <begin position="422"/>
        <end position="437"/>
    </location>
</feature>
<feature type="compositionally biased region" description="Polar residues" evidence="1">
    <location>
        <begin position="61"/>
        <end position="75"/>
    </location>
</feature>
<feature type="compositionally biased region" description="Polar residues" evidence="1">
    <location>
        <begin position="132"/>
        <end position="148"/>
    </location>
</feature>
<feature type="compositionally biased region" description="Polar residues" evidence="1">
    <location>
        <begin position="95"/>
        <end position="121"/>
    </location>
</feature>
<feature type="compositionally biased region" description="Polar residues" evidence="1">
    <location>
        <begin position="1"/>
        <end position="14"/>
    </location>
</feature>
<feature type="region of interest" description="Disordered" evidence="1">
    <location>
        <begin position="1"/>
        <end position="470"/>
    </location>
</feature>
<proteinExistence type="predicted"/>
<feature type="compositionally biased region" description="Basic and acidic residues" evidence="1">
    <location>
        <begin position="552"/>
        <end position="561"/>
    </location>
</feature>
<feature type="region of interest" description="Disordered" evidence="1">
    <location>
        <begin position="891"/>
        <end position="912"/>
    </location>
</feature>
<evidence type="ECO:0000313" key="2">
    <source>
        <dbReference type="Proteomes" id="UP000492821"/>
    </source>
</evidence>
<dbReference type="AlphaFoldDB" id="A0A7E4VBR9"/>
<feature type="compositionally biased region" description="Polar residues" evidence="1">
    <location>
        <begin position="867"/>
        <end position="877"/>
    </location>
</feature>
<feature type="compositionally biased region" description="Polar residues" evidence="1">
    <location>
        <begin position="21"/>
        <end position="34"/>
    </location>
</feature>
<feature type="compositionally biased region" description="Polar residues" evidence="1">
    <location>
        <begin position="808"/>
        <end position="832"/>
    </location>
</feature>
<reference evidence="3" key="2">
    <citation type="submission" date="2020-10" db="UniProtKB">
        <authorList>
            <consortium name="WormBaseParasite"/>
        </authorList>
    </citation>
    <scope>IDENTIFICATION</scope>
</reference>
<feature type="compositionally biased region" description="Basic residues" evidence="1">
    <location>
        <begin position="448"/>
        <end position="464"/>
    </location>
</feature>
<protein>
    <submittedName>
        <fullName evidence="3">BZIP domain-containing protein</fullName>
    </submittedName>
</protein>
<accession>A0A7E4VBR9</accession>
<feature type="compositionally biased region" description="Basic residues" evidence="1">
    <location>
        <begin position="264"/>
        <end position="274"/>
    </location>
</feature>
<feature type="compositionally biased region" description="Basic and acidic residues" evidence="1">
    <location>
        <begin position="42"/>
        <end position="60"/>
    </location>
</feature>
<organism evidence="2 3">
    <name type="scientific">Panagrellus redivivus</name>
    <name type="common">Microworm</name>
    <dbReference type="NCBI Taxonomy" id="6233"/>
    <lineage>
        <taxon>Eukaryota</taxon>
        <taxon>Metazoa</taxon>
        <taxon>Ecdysozoa</taxon>
        <taxon>Nematoda</taxon>
        <taxon>Chromadorea</taxon>
        <taxon>Rhabditida</taxon>
        <taxon>Tylenchina</taxon>
        <taxon>Panagrolaimomorpha</taxon>
        <taxon>Panagrolaimoidea</taxon>
        <taxon>Panagrolaimidae</taxon>
        <taxon>Panagrellus</taxon>
    </lineage>
</organism>
<feature type="region of interest" description="Disordered" evidence="1">
    <location>
        <begin position="751"/>
        <end position="877"/>
    </location>
</feature>
<sequence length="992" mass="107531">MASNGETSQASPSENGFIIEQISSNEVNESTDLVQNLKRKKEALDEPPLKQSRLAEERTQSPENGCSSTSNNTSVDFDDAVHDEGENKINLPEGSESTHQMNGATNGDNSMTPPTAASTPQAIIEIDGAADSTANSPVVSRMPETNGTAEGDGHTETETASSPEATATSSVPETVPEDGLARPSEAPEVPEASDTTNGDASTEVKVDPRLTHTSSAASTSQADAALYPAEALSLEQPDDAIQLADPADSTVKVEATGTAAIPPIRKRKKQKKSAASKAREMKQRYKAMRRQQLQQQQQQETSLAPEEEEGVSLDTVTVDEQSASNQNPSQVQSLQPNEFNNADLGGSQSRGSLSDAGEPDVAEATSSGIPVNKRRKRQKKSVAARTRELKQRNAERNALRRQQMLEERMAAGGDGDGQMDGVLDEGGEDETDYEEGIPEPAEFQLKPRVGRGKYTRGRGRKKSSALKAYEARRKAQAKRLAKWQAQLAAQQQQAGEEQEAAIEGLPEDDLEAVESEVQPGAPVVRQKRKYTRHQYGDAPKRLSKRQIALLESKAEKAHHTELLPPPQKRKYVRRAKPASEAIPSSSGFVLPQPGEPVSTPYMVSPQRIISERRAARREPSVDEDMAIELEQDLENTATRGLPQMQPEPEAVPFEPQQQLEMPPNTLRTDIPPNVPQYITVEAQPEAAAPEVSPYFLPVIEVASDYTSLCQLQRPIMIQPTYCYYVVPAGHHVVGVPSSSVPQNVVVQNPTVDEAPQNEPHTSPPVPKKKNKKAAVVDLTLDSDDEEPTSSLSPNSTTTISSRDRGFTPSMSSRVNSATPSTSSRINGFTGPSSAEPITPPKQKVTQKAQERPMKPVQKEVSGHLNGVSVNSSETASTAMIRSANPTVITSAPPTAAIATPPTAATTAPPTTAPVKPNLAFKITKKPVRTAVQHLEANQNKAFKCAAIREQIRRYRTFVNYNFIHPYYLTHEWISNWVSTMLVVSALHALASN</sequence>
<keyword evidence="2" id="KW-1185">Reference proteome</keyword>
<feature type="region of interest" description="Disordered" evidence="1">
    <location>
        <begin position="513"/>
        <end position="601"/>
    </location>
</feature>